<reference evidence="2 3" key="1">
    <citation type="submission" date="2015-07" db="EMBL/GenBank/DDBJ databases">
        <title>The genome of Melipona quadrifasciata.</title>
        <authorList>
            <person name="Pan H."/>
            <person name="Kapheim K."/>
        </authorList>
    </citation>
    <scope>NUCLEOTIDE SEQUENCE [LARGE SCALE GENOMIC DNA]</scope>
    <source>
        <strain evidence="2">0111107301</strain>
        <tissue evidence="2">Whole body</tissue>
    </source>
</reference>
<evidence type="ECO:0000313" key="3">
    <source>
        <dbReference type="Proteomes" id="UP000053105"/>
    </source>
</evidence>
<feature type="compositionally biased region" description="Basic residues" evidence="1">
    <location>
        <begin position="11"/>
        <end position="22"/>
    </location>
</feature>
<organism evidence="2 3">
    <name type="scientific">Melipona quadrifasciata</name>
    <dbReference type="NCBI Taxonomy" id="166423"/>
    <lineage>
        <taxon>Eukaryota</taxon>
        <taxon>Metazoa</taxon>
        <taxon>Ecdysozoa</taxon>
        <taxon>Arthropoda</taxon>
        <taxon>Hexapoda</taxon>
        <taxon>Insecta</taxon>
        <taxon>Pterygota</taxon>
        <taxon>Neoptera</taxon>
        <taxon>Endopterygota</taxon>
        <taxon>Hymenoptera</taxon>
        <taxon>Apocrita</taxon>
        <taxon>Aculeata</taxon>
        <taxon>Apoidea</taxon>
        <taxon>Anthophila</taxon>
        <taxon>Apidae</taxon>
        <taxon>Melipona</taxon>
    </lineage>
</organism>
<keyword evidence="3" id="KW-1185">Reference proteome</keyword>
<feature type="region of interest" description="Disordered" evidence="1">
    <location>
        <begin position="1"/>
        <end position="38"/>
    </location>
</feature>
<evidence type="ECO:0000256" key="1">
    <source>
        <dbReference type="SAM" id="MobiDB-lite"/>
    </source>
</evidence>
<name>A0A0M9A2P3_9HYME</name>
<protein>
    <submittedName>
        <fullName evidence="2">Uncharacterized protein</fullName>
    </submittedName>
</protein>
<dbReference type="EMBL" id="KQ435755">
    <property type="protein sequence ID" value="KOX76055.1"/>
    <property type="molecule type" value="Genomic_DNA"/>
</dbReference>
<dbReference type="Proteomes" id="UP000053105">
    <property type="component" value="Unassembled WGS sequence"/>
</dbReference>
<gene>
    <name evidence="2" type="ORF">WN51_12542</name>
</gene>
<sequence length="73" mass="8227">MQATPCVSKATGKHRPPITRKNPHYDPRHGGGTSDPRRYAATIMPFRFTTRKQELRITNVLTSSISISTVHPR</sequence>
<evidence type="ECO:0000313" key="2">
    <source>
        <dbReference type="EMBL" id="KOX76055.1"/>
    </source>
</evidence>
<dbReference type="AlphaFoldDB" id="A0A0M9A2P3"/>
<proteinExistence type="predicted"/>
<accession>A0A0M9A2P3</accession>